<protein>
    <submittedName>
        <fullName evidence="1">Uncharacterized protein</fullName>
    </submittedName>
</protein>
<dbReference type="AlphaFoldDB" id="A0A554NA65"/>
<organism evidence="1 2">
    <name type="scientific">Haloglomus irregulare</name>
    <dbReference type="NCBI Taxonomy" id="2234134"/>
    <lineage>
        <taxon>Archaea</taxon>
        <taxon>Methanobacteriati</taxon>
        <taxon>Methanobacteriota</taxon>
        <taxon>Stenosarchaea group</taxon>
        <taxon>Halobacteria</taxon>
        <taxon>Halobacteriales</taxon>
        <taxon>Natronomonadaceae</taxon>
        <taxon>Haloglomus</taxon>
    </lineage>
</organism>
<sequence>MRDSDRDELRTACRLLDEAAAATDGETADRLSGFADRVEGWAEGEFDPDHGAMATVLLKLNDIAEAAEADVADTVQEARSSITEYRRTVDGV</sequence>
<dbReference type="Pfam" id="PF24430">
    <property type="entry name" value="DUF7553"/>
    <property type="match status" value="1"/>
</dbReference>
<dbReference type="InParanoid" id="A0A554NA65"/>
<keyword evidence="2" id="KW-1185">Reference proteome</keyword>
<evidence type="ECO:0000313" key="2">
    <source>
        <dbReference type="Proteomes" id="UP000319894"/>
    </source>
</evidence>
<proteinExistence type="predicted"/>
<dbReference type="InterPro" id="IPR055975">
    <property type="entry name" value="DUF7553"/>
</dbReference>
<reference evidence="1 2" key="1">
    <citation type="submission" date="2018-06" db="EMBL/GenBank/DDBJ databases">
        <title>Natronomonas sp. F16-60 a new haloarchaeon isolated from a solar saltern of Isla Cristina, Huelva, Spain.</title>
        <authorList>
            <person name="Duran-Viseras A."/>
            <person name="Sanchez-Porro C."/>
            <person name="Ventosa A."/>
        </authorList>
    </citation>
    <scope>NUCLEOTIDE SEQUENCE [LARGE SCALE GENOMIC DNA]</scope>
    <source>
        <strain evidence="1 2">F16-60</strain>
    </source>
</reference>
<evidence type="ECO:0000313" key="1">
    <source>
        <dbReference type="EMBL" id="TSD14252.1"/>
    </source>
</evidence>
<dbReference type="RefSeq" id="WP_144261698.1">
    <property type="nucleotide sequence ID" value="NZ_QMDX01000004.1"/>
</dbReference>
<comment type="caution">
    <text evidence="1">The sequence shown here is derived from an EMBL/GenBank/DDBJ whole genome shotgun (WGS) entry which is preliminary data.</text>
</comment>
<accession>A0A554NA65</accession>
<gene>
    <name evidence="1" type="ORF">DP107_08340</name>
</gene>
<name>A0A554NA65_9EURY</name>
<dbReference type="Proteomes" id="UP000319894">
    <property type="component" value="Unassembled WGS sequence"/>
</dbReference>
<dbReference type="EMBL" id="QMDX01000004">
    <property type="protein sequence ID" value="TSD14252.1"/>
    <property type="molecule type" value="Genomic_DNA"/>
</dbReference>